<dbReference type="Pfam" id="PF11332">
    <property type="entry name" value="DUF3134"/>
    <property type="match status" value="1"/>
</dbReference>
<gene>
    <name evidence="2" type="ordered locus">PCC7424_5043</name>
</gene>
<protein>
    <recommendedName>
        <fullName evidence="4">DUF3134 domain-containing protein</fullName>
    </recommendedName>
</protein>
<dbReference type="OrthoDB" id="542362at2"/>
<dbReference type="KEGG" id="cyc:PCC7424_5043"/>
<keyword evidence="3" id="KW-1185">Reference proteome</keyword>
<accession>B7KFS0</accession>
<evidence type="ECO:0008006" key="4">
    <source>
        <dbReference type="Google" id="ProtNLM"/>
    </source>
</evidence>
<evidence type="ECO:0000313" key="2">
    <source>
        <dbReference type="EMBL" id="ACK73395.1"/>
    </source>
</evidence>
<evidence type="ECO:0000313" key="3">
    <source>
        <dbReference type="Proteomes" id="UP000002384"/>
    </source>
</evidence>
<reference evidence="3" key="1">
    <citation type="journal article" date="2011" name="MBio">
        <title>Novel metabolic attributes of the genus Cyanothece, comprising a group of unicellular nitrogen-fixing Cyanobacteria.</title>
        <authorList>
            <person name="Bandyopadhyay A."/>
            <person name="Elvitigala T."/>
            <person name="Welsh E."/>
            <person name="Stockel J."/>
            <person name="Liberton M."/>
            <person name="Min H."/>
            <person name="Sherman L.A."/>
            <person name="Pakrasi H.B."/>
        </authorList>
    </citation>
    <scope>NUCLEOTIDE SEQUENCE [LARGE SCALE GENOMIC DNA]</scope>
    <source>
        <strain evidence="3">PCC 7424</strain>
    </source>
</reference>
<sequence length="79" mass="9157">MHNPSLKQESRYEPAKVVPLPDEPDMLEWLSAQGRIIKREQDEKPASVESEDLDLLEIEGDYYDAEDSDDDFDIDDDED</sequence>
<name>B7KFS0_GLOC7</name>
<dbReference type="STRING" id="65393.PCC7424_5043"/>
<proteinExistence type="predicted"/>
<dbReference type="HOGENOM" id="CLU_186198_0_0_3"/>
<dbReference type="eggNOG" id="ENOG50332FZ">
    <property type="taxonomic scope" value="Bacteria"/>
</dbReference>
<dbReference type="RefSeq" id="WP_015956975.1">
    <property type="nucleotide sequence ID" value="NC_011729.1"/>
</dbReference>
<feature type="region of interest" description="Disordered" evidence="1">
    <location>
        <begin position="1"/>
        <end position="20"/>
    </location>
</feature>
<organism evidence="2 3">
    <name type="scientific">Gloeothece citriformis (strain PCC 7424)</name>
    <name type="common">Cyanothece sp. (strain PCC 7424)</name>
    <dbReference type="NCBI Taxonomy" id="65393"/>
    <lineage>
        <taxon>Bacteria</taxon>
        <taxon>Bacillati</taxon>
        <taxon>Cyanobacteriota</taxon>
        <taxon>Cyanophyceae</taxon>
        <taxon>Oscillatoriophycideae</taxon>
        <taxon>Chroococcales</taxon>
        <taxon>Aphanothecaceae</taxon>
        <taxon>Gloeothece</taxon>
        <taxon>Gloeothece citriformis</taxon>
    </lineage>
</organism>
<dbReference type="EMBL" id="CP001291">
    <property type="protein sequence ID" value="ACK73395.1"/>
    <property type="molecule type" value="Genomic_DNA"/>
</dbReference>
<dbReference type="InterPro" id="IPR021481">
    <property type="entry name" value="DUF3134"/>
</dbReference>
<dbReference type="AlphaFoldDB" id="B7KFS0"/>
<evidence type="ECO:0000256" key="1">
    <source>
        <dbReference type="SAM" id="MobiDB-lite"/>
    </source>
</evidence>
<dbReference type="Proteomes" id="UP000002384">
    <property type="component" value="Chromosome"/>
</dbReference>